<proteinExistence type="predicted"/>
<comment type="caution">
    <text evidence="1">The sequence shown here is derived from an EMBL/GenBank/DDBJ whole genome shotgun (WGS) entry which is preliminary data.</text>
</comment>
<evidence type="ECO:0000313" key="1">
    <source>
        <dbReference type="EMBL" id="MBA8792964.1"/>
    </source>
</evidence>
<evidence type="ECO:0008006" key="3">
    <source>
        <dbReference type="Google" id="ProtNLM"/>
    </source>
</evidence>
<accession>A0A7W3IPQ5</accession>
<gene>
    <name evidence="1" type="ORF">FHX74_000558</name>
</gene>
<dbReference type="PANTHER" id="PTHR38479">
    <property type="entry name" value="LMO0824 PROTEIN"/>
    <property type="match status" value="1"/>
</dbReference>
<reference evidence="1 2" key="1">
    <citation type="submission" date="2020-07" db="EMBL/GenBank/DDBJ databases">
        <title>Sequencing the genomes of 1000 actinobacteria strains.</title>
        <authorList>
            <person name="Klenk H.-P."/>
        </authorList>
    </citation>
    <scope>NUCLEOTIDE SEQUENCE [LARGE SCALE GENOMIC DNA]</scope>
    <source>
        <strain evidence="1 2">DSM 100723</strain>
    </source>
</reference>
<dbReference type="InterPro" id="IPR009351">
    <property type="entry name" value="AlkZ-like"/>
</dbReference>
<protein>
    <recommendedName>
        <fullName evidence="3">Winged helix DNA-binding domain-containing protein</fullName>
    </recommendedName>
</protein>
<dbReference type="AlphaFoldDB" id="A0A7W3IPQ5"/>
<organism evidence="1 2">
    <name type="scientific">Microlunatus kandeliicorticis</name>
    <dbReference type="NCBI Taxonomy" id="1759536"/>
    <lineage>
        <taxon>Bacteria</taxon>
        <taxon>Bacillati</taxon>
        <taxon>Actinomycetota</taxon>
        <taxon>Actinomycetes</taxon>
        <taxon>Propionibacteriales</taxon>
        <taxon>Propionibacteriaceae</taxon>
        <taxon>Microlunatus</taxon>
    </lineage>
</organism>
<dbReference type="RefSeq" id="WP_182558534.1">
    <property type="nucleotide sequence ID" value="NZ_JACGWT010000001.1"/>
</dbReference>
<name>A0A7W3IPQ5_9ACTN</name>
<dbReference type="Pfam" id="PF06224">
    <property type="entry name" value="AlkZ-like"/>
    <property type="match status" value="1"/>
</dbReference>
<dbReference type="EMBL" id="JACGWT010000001">
    <property type="protein sequence ID" value="MBA8792964.1"/>
    <property type="molecule type" value="Genomic_DNA"/>
</dbReference>
<dbReference type="Proteomes" id="UP000523079">
    <property type="component" value="Unassembled WGS sequence"/>
</dbReference>
<sequence length="365" mass="38922">MGELTWAAARAWRLGRQLLAPPTDDPESTLEAVVDRLGALPAWSGDAPTALGLRLGRPAGDELRRAVQEGRVFSGYAFRGASHYLTARSAAAYLALRCAGRQWELRSWREHYGLEPEDWPPLRAAVREALADGPLGREELAAAIAAVPRYRHLRAAFLAPSQTLLKPFCWQGDLCFAPTDEGVAFRRLDGLPGWTGLLDLDAAGHWAVLHYLDAYGPAGADRIHYWLGEGLSAGRRRIDRWIEELGDRLAVLPIEGTPALCRAEDVDAIRRSAPSAAVTLLPGSDQWVLGAGTAATVVVPAAERPAATRGLPLVLVGGQVAGTWTTAGEVITVSWSDGRPPAGSDALEAAVAALGRATGRAFTLG</sequence>
<keyword evidence="2" id="KW-1185">Reference proteome</keyword>
<dbReference type="PANTHER" id="PTHR38479:SF2">
    <property type="entry name" value="WINGED HELIX DNA-BINDING DOMAIN-CONTAINING PROTEIN"/>
    <property type="match status" value="1"/>
</dbReference>
<evidence type="ECO:0000313" key="2">
    <source>
        <dbReference type="Proteomes" id="UP000523079"/>
    </source>
</evidence>